<sequence length="285" mass="30640">MPSSSSRRPPQPVRRPKVAGLRRPSPSPRPRPRSDDAPGTSPEAATGPRPDRPSPRPKSRDAGVPKPVDFGQAEAAAAVDEPERGGFRERPRNPFVPAGALFVLALVLAGLAWWFKIEDNRISAATSNTALLDVARTAQVAQAATSATEALFSYDYHDIAKTQNAAKDLLLNDEVRQKYASLMGDVQRLAPQQKIVVTVKASRSAVTRIEGDLARVMIFVDQTSTRTDQNQTSSGSAQLWLNMQFVDGKWKVAGMDTYNTEQPSAPATTTGQAPASASPSTPASR</sequence>
<evidence type="ECO:0008006" key="7">
    <source>
        <dbReference type="Google" id="ProtNLM"/>
    </source>
</evidence>
<dbReference type="RefSeq" id="WP_268755339.1">
    <property type="nucleotide sequence ID" value="NZ_CP113836.1"/>
</dbReference>
<feature type="region of interest" description="Disordered" evidence="3">
    <location>
        <begin position="1"/>
        <end position="67"/>
    </location>
</feature>
<dbReference type="Proteomes" id="UP001163203">
    <property type="component" value="Chromosome"/>
</dbReference>
<keyword evidence="4" id="KW-1133">Transmembrane helix</keyword>
<dbReference type="PANTHER" id="PTHR37042">
    <property type="entry name" value="OUTER MEMBRANE PROTEIN RV1973"/>
    <property type="match status" value="1"/>
</dbReference>
<organism evidence="5 6">
    <name type="scientific">Amycolatopsis cynarae</name>
    <dbReference type="NCBI Taxonomy" id="2995223"/>
    <lineage>
        <taxon>Bacteria</taxon>
        <taxon>Bacillati</taxon>
        <taxon>Actinomycetota</taxon>
        <taxon>Actinomycetes</taxon>
        <taxon>Pseudonocardiales</taxon>
        <taxon>Pseudonocardiaceae</taxon>
        <taxon>Amycolatopsis</taxon>
    </lineage>
</organism>
<dbReference type="EMBL" id="CP113836">
    <property type="protein sequence ID" value="WAL65162.1"/>
    <property type="molecule type" value="Genomic_DNA"/>
</dbReference>
<keyword evidence="2 4" id="KW-0472">Membrane</keyword>
<proteinExistence type="predicted"/>
<feature type="region of interest" description="Disordered" evidence="3">
    <location>
        <begin position="258"/>
        <end position="285"/>
    </location>
</feature>
<keyword evidence="4" id="KW-0812">Transmembrane</keyword>
<name>A0ABY7AYR2_9PSEU</name>
<comment type="subcellular location">
    <subcellularLocation>
        <location evidence="1">Membrane</location>
    </subcellularLocation>
</comment>
<evidence type="ECO:0000256" key="4">
    <source>
        <dbReference type="SAM" id="Phobius"/>
    </source>
</evidence>
<protein>
    <recommendedName>
        <fullName evidence="7">Mce-associated membrane protein</fullName>
    </recommendedName>
</protein>
<accession>A0ABY7AYR2</accession>
<evidence type="ECO:0000256" key="1">
    <source>
        <dbReference type="ARBA" id="ARBA00004370"/>
    </source>
</evidence>
<evidence type="ECO:0000313" key="5">
    <source>
        <dbReference type="EMBL" id="WAL65162.1"/>
    </source>
</evidence>
<dbReference type="PANTHER" id="PTHR37042:SF4">
    <property type="entry name" value="OUTER MEMBRANE PROTEIN RV1973"/>
    <property type="match status" value="1"/>
</dbReference>
<evidence type="ECO:0000313" key="6">
    <source>
        <dbReference type="Proteomes" id="UP001163203"/>
    </source>
</evidence>
<keyword evidence="6" id="KW-1185">Reference proteome</keyword>
<evidence type="ECO:0000256" key="3">
    <source>
        <dbReference type="SAM" id="MobiDB-lite"/>
    </source>
</evidence>
<feature type="compositionally biased region" description="Basic and acidic residues" evidence="3">
    <location>
        <begin position="49"/>
        <end position="63"/>
    </location>
</feature>
<reference evidence="5" key="1">
    <citation type="submission" date="2022-11" db="EMBL/GenBank/DDBJ databases">
        <authorList>
            <person name="Mo P."/>
        </authorList>
    </citation>
    <scope>NUCLEOTIDE SEQUENCE</scope>
    <source>
        <strain evidence="5">HUAS 11-8</strain>
    </source>
</reference>
<feature type="transmembrane region" description="Helical" evidence="4">
    <location>
        <begin position="94"/>
        <end position="115"/>
    </location>
</feature>
<evidence type="ECO:0000256" key="2">
    <source>
        <dbReference type="ARBA" id="ARBA00023136"/>
    </source>
</evidence>
<feature type="compositionally biased region" description="Low complexity" evidence="3">
    <location>
        <begin position="263"/>
        <end position="285"/>
    </location>
</feature>
<gene>
    <name evidence="5" type="ORF">ORV05_30295</name>
</gene>